<reference evidence="3" key="1">
    <citation type="journal article" date="2020" name="mSystems">
        <title>Genome- and Community-Level Interaction Insights into Carbon Utilization and Element Cycling Functions of Hydrothermarchaeota in Hydrothermal Sediment.</title>
        <authorList>
            <person name="Zhou Z."/>
            <person name="Liu Y."/>
            <person name="Xu W."/>
            <person name="Pan J."/>
            <person name="Luo Z.H."/>
            <person name="Li M."/>
        </authorList>
    </citation>
    <scope>NUCLEOTIDE SEQUENCE [LARGE SCALE GENOMIC DNA]</scope>
    <source>
        <strain evidence="3">HyVt-501</strain>
    </source>
</reference>
<dbReference type="GO" id="GO:0005886">
    <property type="term" value="C:plasma membrane"/>
    <property type="evidence" value="ECO:0007669"/>
    <property type="project" value="TreeGrafter"/>
</dbReference>
<protein>
    <submittedName>
        <fullName evidence="3">YdcF family protein</fullName>
    </submittedName>
</protein>
<dbReference type="GO" id="GO:0000270">
    <property type="term" value="P:peptidoglycan metabolic process"/>
    <property type="evidence" value="ECO:0007669"/>
    <property type="project" value="TreeGrafter"/>
</dbReference>
<evidence type="ECO:0000256" key="1">
    <source>
        <dbReference type="SAM" id="Phobius"/>
    </source>
</evidence>
<accession>A0A7C5L7N6</accession>
<comment type="caution">
    <text evidence="3">The sequence shown here is derived from an EMBL/GenBank/DDBJ whole genome shotgun (WGS) entry which is preliminary data.</text>
</comment>
<dbReference type="Gene3D" id="3.40.50.620">
    <property type="entry name" value="HUPs"/>
    <property type="match status" value="1"/>
</dbReference>
<keyword evidence="1" id="KW-0472">Membrane</keyword>
<dbReference type="PANTHER" id="PTHR30336">
    <property type="entry name" value="INNER MEMBRANE PROTEIN, PROBABLE PERMEASE"/>
    <property type="match status" value="1"/>
</dbReference>
<feature type="domain" description="DUF218" evidence="2">
    <location>
        <begin position="75"/>
        <end position="231"/>
    </location>
</feature>
<dbReference type="InterPro" id="IPR051599">
    <property type="entry name" value="Cell_Envelope_Assoc"/>
</dbReference>
<dbReference type="AlphaFoldDB" id="A0A7C5L7N6"/>
<dbReference type="Proteomes" id="UP000885792">
    <property type="component" value="Unassembled WGS sequence"/>
</dbReference>
<dbReference type="CDD" id="cd06259">
    <property type="entry name" value="YdcF-like"/>
    <property type="match status" value="1"/>
</dbReference>
<proteinExistence type="predicted"/>
<evidence type="ECO:0000313" key="3">
    <source>
        <dbReference type="EMBL" id="HHJ64747.1"/>
    </source>
</evidence>
<organism evidence="3">
    <name type="scientific">Aquifex aeolicus</name>
    <dbReference type="NCBI Taxonomy" id="63363"/>
    <lineage>
        <taxon>Bacteria</taxon>
        <taxon>Pseudomonadati</taxon>
        <taxon>Aquificota</taxon>
        <taxon>Aquificia</taxon>
        <taxon>Aquificales</taxon>
        <taxon>Aquificaceae</taxon>
        <taxon>Aquifex</taxon>
    </lineage>
</organism>
<dbReference type="Pfam" id="PF02698">
    <property type="entry name" value="DUF218"/>
    <property type="match status" value="1"/>
</dbReference>
<sequence>MFFLKKVISYFLLPPGVYIVLLLVLAGFLRKRRLPYILSLSGALSMYLISIEPFKDLLFYPLERSFPVPERVRGDVIVILGGGAYNSGYLKASSYKRLITGFLLHRQSGKPLILSGGAAIGKIPEAKVMRELLMRFGVRERDIYTDLRSRDTRENALYVKELCRRLGCTEITLVTSAFHMSRAKRVFEKVGFRVQPYPTDFKFEGRYNLYSIFPKYSVFYDSAIAIREYMGILFYRLFY</sequence>
<keyword evidence="1" id="KW-0812">Transmembrane</keyword>
<keyword evidence="1" id="KW-1133">Transmembrane helix</keyword>
<name>A0A7C5L7N6_AQUAO</name>
<dbReference type="GO" id="GO:0043164">
    <property type="term" value="P:Gram-negative-bacterium-type cell wall biogenesis"/>
    <property type="evidence" value="ECO:0007669"/>
    <property type="project" value="TreeGrafter"/>
</dbReference>
<dbReference type="InterPro" id="IPR014729">
    <property type="entry name" value="Rossmann-like_a/b/a_fold"/>
</dbReference>
<feature type="transmembrane region" description="Helical" evidence="1">
    <location>
        <begin position="7"/>
        <end position="28"/>
    </location>
</feature>
<dbReference type="EMBL" id="DRNB01000276">
    <property type="protein sequence ID" value="HHJ64747.1"/>
    <property type="molecule type" value="Genomic_DNA"/>
</dbReference>
<dbReference type="InterPro" id="IPR003848">
    <property type="entry name" value="DUF218"/>
</dbReference>
<dbReference type="PANTHER" id="PTHR30336:SF4">
    <property type="entry name" value="ENVELOPE BIOGENESIS FACTOR ELYC"/>
    <property type="match status" value="1"/>
</dbReference>
<evidence type="ECO:0000259" key="2">
    <source>
        <dbReference type="Pfam" id="PF02698"/>
    </source>
</evidence>
<gene>
    <name evidence="3" type="ORF">ENJ61_07560</name>
</gene>